<evidence type="ECO:0000259" key="2">
    <source>
        <dbReference type="PROSITE" id="PS51340"/>
    </source>
</evidence>
<gene>
    <name evidence="3" type="ORF">N0B31_08740</name>
</gene>
<evidence type="ECO:0000313" key="3">
    <source>
        <dbReference type="EMBL" id="UWM56368.1"/>
    </source>
</evidence>
<dbReference type="InterPro" id="IPR005302">
    <property type="entry name" value="MoCF_Sase_C"/>
</dbReference>
<dbReference type="AlphaFoldDB" id="A0A9E7R6T5"/>
<reference evidence="3" key="1">
    <citation type="submission" date="2022-09" db="EMBL/GenBank/DDBJ databases">
        <title>Diverse halophilic archaea isolated from saline environments.</title>
        <authorList>
            <person name="Cui H.-L."/>
        </authorList>
    </citation>
    <scope>NUCLEOTIDE SEQUENCE</scope>
    <source>
        <strain evidence="3">ZS-35-S2</strain>
    </source>
</reference>
<dbReference type="PROSITE" id="PS51340">
    <property type="entry name" value="MOSC"/>
    <property type="match status" value="1"/>
</dbReference>
<dbReference type="InterPro" id="IPR052716">
    <property type="entry name" value="MOSC_domain"/>
</dbReference>
<dbReference type="KEGG" id="ssai:N0B31_08740"/>
<dbReference type="GO" id="GO:0030170">
    <property type="term" value="F:pyridoxal phosphate binding"/>
    <property type="evidence" value="ECO:0007669"/>
    <property type="project" value="InterPro"/>
</dbReference>
<keyword evidence="4" id="KW-1185">Reference proteome</keyword>
<dbReference type="RefSeq" id="WP_260643482.1">
    <property type="nucleotide sequence ID" value="NZ_CP104003.1"/>
</dbReference>
<name>A0A9E7R6T5_9EURY</name>
<dbReference type="SUPFAM" id="SSF50800">
    <property type="entry name" value="PK beta-barrel domain-like"/>
    <property type="match status" value="1"/>
</dbReference>
<proteinExistence type="predicted"/>
<dbReference type="InterPro" id="IPR011037">
    <property type="entry name" value="Pyrv_Knase-like_insert_dom_sf"/>
</dbReference>
<protein>
    <submittedName>
        <fullName evidence="3">MOSC domain-containing protein</fullName>
    </submittedName>
</protein>
<accession>A0A9E7R6T5</accession>
<dbReference type="GO" id="GO:0003824">
    <property type="term" value="F:catalytic activity"/>
    <property type="evidence" value="ECO:0007669"/>
    <property type="project" value="InterPro"/>
</dbReference>
<sequence length="150" mass="15963">MNGTGEVVALHTAPAPGEPTEARETVEVVAGKGVRGDRKFREDGAGRGAALTLIEAEAVEAVAREYDVDVSLADHRRNVTTRDAALNHLVGERFRVGDVVCEGVLLCEPCSHLESLTEAGVREAFVHRGGLRADVLEGGRLRVGDTLEPL</sequence>
<feature type="region of interest" description="Disordered" evidence="1">
    <location>
        <begin position="1"/>
        <end position="21"/>
    </location>
</feature>
<dbReference type="GO" id="GO:0030151">
    <property type="term" value="F:molybdenum ion binding"/>
    <property type="evidence" value="ECO:0007669"/>
    <property type="project" value="InterPro"/>
</dbReference>
<dbReference type="Proteomes" id="UP001057580">
    <property type="component" value="Chromosome"/>
</dbReference>
<dbReference type="EMBL" id="CP104003">
    <property type="protein sequence ID" value="UWM56368.1"/>
    <property type="molecule type" value="Genomic_DNA"/>
</dbReference>
<dbReference type="GeneID" id="74942504"/>
<evidence type="ECO:0000313" key="4">
    <source>
        <dbReference type="Proteomes" id="UP001057580"/>
    </source>
</evidence>
<dbReference type="Pfam" id="PF03473">
    <property type="entry name" value="MOSC"/>
    <property type="match status" value="1"/>
</dbReference>
<dbReference type="PANTHER" id="PTHR36930:SF1">
    <property type="entry name" value="MOSC DOMAIN-CONTAINING PROTEIN"/>
    <property type="match status" value="1"/>
</dbReference>
<evidence type="ECO:0000256" key="1">
    <source>
        <dbReference type="SAM" id="MobiDB-lite"/>
    </source>
</evidence>
<feature type="domain" description="MOSC" evidence="2">
    <location>
        <begin position="13"/>
        <end position="150"/>
    </location>
</feature>
<dbReference type="Gene3D" id="2.40.33.20">
    <property type="entry name" value="PK beta-barrel domain-like"/>
    <property type="match status" value="1"/>
</dbReference>
<dbReference type="PANTHER" id="PTHR36930">
    <property type="entry name" value="METAL-SULFUR CLUSTER BIOSYNTHESIS PROTEINS YUAD-RELATED"/>
    <property type="match status" value="1"/>
</dbReference>
<organism evidence="3 4">
    <name type="scientific">Salinirubellus salinus</name>
    <dbReference type="NCBI Taxonomy" id="1364945"/>
    <lineage>
        <taxon>Archaea</taxon>
        <taxon>Methanobacteriati</taxon>
        <taxon>Methanobacteriota</taxon>
        <taxon>Stenosarchaea group</taxon>
        <taxon>Halobacteria</taxon>
        <taxon>Halobacteriales</taxon>
        <taxon>Natronomonadaceae</taxon>
        <taxon>Salinirubellus</taxon>
    </lineage>
</organism>